<accession>A0A552WUF9</accession>
<keyword evidence="2" id="KW-1185">Reference proteome</keyword>
<organism evidence="1 2">
    <name type="scientific">Georgenia yuyongxinii</name>
    <dbReference type="NCBI Taxonomy" id="2589797"/>
    <lineage>
        <taxon>Bacteria</taxon>
        <taxon>Bacillati</taxon>
        <taxon>Actinomycetota</taxon>
        <taxon>Actinomycetes</taxon>
        <taxon>Micrococcales</taxon>
        <taxon>Bogoriellaceae</taxon>
        <taxon>Georgenia</taxon>
    </lineage>
</organism>
<evidence type="ECO:0000313" key="1">
    <source>
        <dbReference type="EMBL" id="TRW46422.1"/>
    </source>
</evidence>
<evidence type="ECO:0000313" key="2">
    <source>
        <dbReference type="Proteomes" id="UP000318693"/>
    </source>
</evidence>
<gene>
    <name evidence="1" type="ORF">FJ693_05705</name>
</gene>
<dbReference type="AlphaFoldDB" id="A0A552WUF9"/>
<dbReference type="Proteomes" id="UP000318693">
    <property type="component" value="Unassembled WGS sequence"/>
</dbReference>
<reference evidence="1 2" key="1">
    <citation type="submission" date="2019-07" db="EMBL/GenBank/DDBJ databases">
        <title>Georgenia wutianyii sp. nov. and Georgenia *** sp. nov. isolated from plateau pika (Ochotona curzoniae) in the Qinghai-Tibet plateau of China.</title>
        <authorList>
            <person name="Tian Z."/>
        </authorList>
    </citation>
    <scope>NUCLEOTIDE SEQUENCE [LARGE SCALE GENOMIC DNA]</scope>
    <source>
        <strain evidence="1 2">Z446</strain>
    </source>
</reference>
<dbReference type="RefSeq" id="WP_143417566.1">
    <property type="nucleotide sequence ID" value="NZ_VJXR01000010.1"/>
</dbReference>
<sequence length="114" mass="11520">MSLSRVHPLKAAATMVAGMAVWAGSQGTITMPDLPSAESLAAGSGPLAALGEFHETVTTLAHGVAQYPAAQLNRAEELCAAATAAWGGECETAPLSPAEQAAQLQAALAYMDAR</sequence>
<name>A0A552WUF9_9MICO</name>
<proteinExistence type="predicted"/>
<comment type="caution">
    <text evidence="1">The sequence shown here is derived from an EMBL/GenBank/DDBJ whole genome shotgun (WGS) entry which is preliminary data.</text>
</comment>
<dbReference type="EMBL" id="VJXR01000010">
    <property type="protein sequence ID" value="TRW46422.1"/>
    <property type="molecule type" value="Genomic_DNA"/>
</dbReference>
<protein>
    <submittedName>
        <fullName evidence="1">Uncharacterized protein</fullName>
    </submittedName>
</protein>